<dbReference type="Proteomes" id="UP000772434">
    <property type="component" value="Unassembled WGS sequence"/>
</dbReference>
<dbReference type="EMBL" id="JADNRY010000079">
    <property type="protein sequence ID" value="KAF9067003.1"/>
    <property type="molecule type" value="Genomic_DNA"/>
</dbReference>
<sequence length="66" mass="7354">MILTIPSTSGLSVTNLATVLLLPHDLENLFISYQRVMQTVLTSRVILHMRSQVRQGQNAPYKTLSG</sequence>
<evidence type="ECO:0000313" key="1">
    <source>
        <dbReference type="EMBL" id="KAF9067003.1"/>
    </source>
</evidence>
<name>A0A9P5PPB3_9AGAR</name>
<keyword evidence="2" id="KW-1185">Reference proteome</keyword>
<organism evidence="1 2">
    <name type="scientific">Rhodocollybia butyracea</name>
    <dbReference type="NCBI Taxonomy" id="206335"/>
    <lineage>
        <taxon>Eukaryota</taxon>
        <taxon>Fungi</taxon>
        <taxon>Dikarya</taxon>
        <taxon>Basidiomycota</taxon>
        <taxon>Agaricomycotina</taxon>
        <taxon>Agaricomycetes</taxon>
        <taxon>Agaricomycetidae</taxon>
        <taxon>Agaricales</taxon>
        <taxon>Marasmiineae</taxon>
        <taxon>Omphalotaceae</taxon>
        <taxon>Rhodocollybia</taxon>
    </lineage>
</organism>
<accession>A0A9P5PPB3</accession>
<dbReference type="OrthoDB" id="3350812at2759"/>
<dbReference type="AlphaFoldDB" id="A0A9P5PPB3"/>
<gene>
    <name evidence="1" type="ORF">BDP27DRAFT_1329585</name>
</gene>
<comment type="caution">
    <text evidence="1">The sequence shown here is derived from an EMBL/GenBank/DDBJ whole genome shotgun (WGS) entry which is preliminary data.</text>
</comment>
<proteinExistence type="predicted"/>
<protein>
    <submittedName>
        <fullName evidence="1">Uncharacterized protein</fullName>
    </submittedName>
</protein>
<reference evidence="1" key="1">
    <citation type="submission" date="2020-11" db="EMBL/GenBank/DDBJ databases">
        <authorList>
            <consortium name="DOE Joint Genome Institute"/>
            <person name="Ahrendt S."/>
            <person name="Riley R."/>
            <person name="Andreopoulos W."/>
            <person name="Labutti K."/>
            <person name="Pangilinan J."/>
            <person name="Ruiz-Duenas F.J."/>
            <person name="Barrasa J.M."/>
            <person name="Sanchez-Garcia M."/>
            <person name="Camarero S."/>
            <person name="Miyauchi S."/>
            <person name="Serrano A."/>
            <person name="Linde D."/>
            <person name="Babiker R."/>
            <person name="Drula E."/>
            <person name="Ayuso-Fernandez I."/>
            <person name="Pacheco R."/>
            <person name="Padilla G."/>
            <person name="Ferreira P."/>
            <person name="Barriuso J."/>
            <person name="Kellner H."/>
            <person name="Castanera R."/>
            <person name="Alfaro M."/>
            <person name="Ramirez L."/>
            <person name="Pisabarro A.G."/>
            <person name="Kuo A."/>
            <person name="Tritt A."/>
            <person name="Lipzen A."/>
            <person name="He G."/>
            <person name="Yan M."/>
            <person name="Ng V."/>
            <person name="Cullen D."/>
            <person name="Martin F."/>
            <person name="Rosso M.-N."/>
            <person name="Henrissat B."/>
            <person name="Hibbett D."/>
            <person name="Martinez A.T."/>
            <person name="Grigoriev I.V."/>
        </authorList>
    </citation>
    <scope>NUCLEOTIDE SEQUENCE</scope>
    <source>
        <strain evidence="1">AH 40177</strain>
    </source>
</reference>
<evidence type="ECO:0000313" key="2">
    <source>
        <dbReference type="Proteomes" id="UP000772434"/>
    </source>
</evidence>